<feature type="domain" description="Polyphosphate kinase-2-related" evidence="1">
    <location>
        <begin position="46"/>
        <end position="256"/>
    </location>
</feature>
<dbReference type="EMBL" id="SRPF01000004">
    <property type="protein sequence ID" value="TGN38823.1"/>
    <property type="molecule type" value="Genomic_DNA"/>
</dbReference>
<dbReference type="AlphaFoldDB" id="A0A4Z1BZB1"/>
<dbReference type="SUPFAM" id="SSF52540">
    <property type="entry name" value="P-loop containing nucleoside triphosphate hydrolases"/>
    <property type="match status" value="1"/>
</dbReference>
<evidence type="ECO:0000313" key="2">
    <source>
        <dbReference type="EMBL" id="TGN38823.1"/>
    </source>
</evidence>
<comment type="caution">
    <text evidence="2">The sequence shown here is derived from an EMBL/GenBank/DDBJ whole genome shotgun (WGS) entry which is preliminary data.</text>
</comment>
<dbReference type="Proteomes" id="UP000298325">
    <property type="component" value="Unassembled WGS sequence"/>
</dbReference>
<dbReference type="Gene3D" id="3.40.50.300">
    <property type="entry name" value="P-loop containing nucleotide triphosphate hydrolases"/>
    <property type="match status" value="1"/>
</dbReference>
<dbReference type="OrthoDB" id="9775224at2"/>
<sequence>MNKNDATENRSKGWYFDPAKPRFQDYPTLLANEEGLPGLESSLNDIGEYQRRLWANREKALLFIVQGPDTSGKDSLIRTLATYADPAGFHAWSFGRPEGAEKRHDFLWRVTPLLPGFGEMVAFNRSHHEAVIAERVWPLHAPNSYNWENRYRSIRNFERYLIEEGTTVVKVWLNLSEDEHRRRLLMRLDKPRKRWKFDESDIDGWEKRREYEAYAEEAIAATHTDEAPWLIVPGDRKPQARAIVAGILADTLKTMAPAYPKERSDVLEKYRRLLAENGVA</sequence>
<dbReference type="PANTHER" id="PTHR34383:SF3">
    <property type="entry name" value="POLYPHOSPHATE:AMP PHOSPHOTRANSFERASE"/>
    <property type="match status" value="1"/>
</dbReference>
<protein>
    <submittedName>
        <fullName evidence="2">Polyphosphate kinase</fullName>
    </submittedName>
</protein>
<accession>A0A4Z1BZB1</accession>
<keyword evidence="2" id="KW-0418">Kinase</keyword>
<proteinExistence type="predicted"/>
<evidence type="ECO:0000259" key="1">
    <source>
        <dbReference type="Pfam" id="PF03976"/>
    </source>
</evidence>
<keyword evidence="2" id="KW-0808">Transferase</keyword>
<reference evidence="2 3" key="1">
    <citation type="submission" date="2019-04" db="EMBL/GenBank/DDBJ databases">
        <authorList>
            <person name="Park S."/>
            <person name="Yoon J.-H."/>
        </authorList>
    </citation>
    <scope>NUCLEOTIDE SEQUENCE [LARGE SCALE GENOMIC DNA]</scope>
    <source>
        <strain evidence="2 3">HJM-18</strain>
    </source>
</reference>
<name>A0A4Z1BZB1_9GAMM</name>
<dbReference type="InterPro" id="IPR022488">
    <property type="entry name" value="PPK2-related"/>
</dbReference>
<dbReference type="GO" id="GO:0016301">
    <property type="term" value="F:kinase activity"/>
    <property type="evidence" value="ECO:0007669"/>
    <property type="project" value="UniProtKB-KW"/>
</dbReference>
<gene>
    <name evidence="2" type="ORF">E5Q11_13900</name>
</gene>
<dbReference type="RefSeq" id="WP_135804048.1">
    <property type="nucleotide sequence ID" value="NZ_SRPF01000004.1"/>
</dbReference>
<keyword evidence="3" id="KW-1185">Reference proteome</keyword>
<evidence type="ECO:0000313" key="3">
    <source>
        <dbReference type="Proteomes" id="UP000298325"/>
    </source>
</evidence>
<dbReference type="PANTHER" id="PTHR34383">
    <property type="entry name" value="POLYPHOSPHATE:AMP PHOSPHOTRANSFERASE-RELATED"/>
    <property type="match status" value="1"/>
</dbReference>
<organism evidence="2 3">
    <name type="scientific">Marinobacter confluentis</name>
    <dbReference type="NCBI Taxonomy" id="1697557"/>
    <lineage>
        <taxon>Bacteria</taxon>
        <taxon>Pseudomonadati</taxon>
        <taxon>Pseudomonadota</taxon>
        <taxon>Gammaproteobacteria</taxon>
        <taxon>Pseudomonadales</taxon>
        <taxon>Marinobacteraceae</taxon>
        <taxon>Marinobacter</taxon>
    </lineage>
</organism>
<dbReference type="Pfam" id="PF03976">
    <property type="entry name" value="PPK2"/>
    <property type="match status" value="1"/>
</dbReference>
<dbReference type="InterPro" id="IPR027417">
    <property type="entry name" value="P-loop_NTPase"/>
</dbReference>